<evidence type="ECO:0000313" key="1">
    <source>
        <dbReference type="EMBL" id="KAK7939478.1"/>
    </source>
</evidence>
<name>A0AAW0PWF6_9GOBI</name>
<proteinExistence type="predicted"/>
<dbReference type="Proteomes" id="UP001460270">
    <property type="component" value="Unassembled WGS sequence"/>
</dbReference>
<comment type="caution">
    <text evidence="1">The sequence shown here is derived from an EMBL/GenBank/DDBJ whole genome shotgun (WGS) entry which is preliminary data.</text>
</comment>
<dbReference type="AlphaFoldDB" id="A0AAW0PWF6"/>
<organism evidence="1 2">
    <name type="scientific">Mugilogobius chulae</name>
    <name type="common">yellowstripe goby</name>
    <dbReference type="NCBI Taxonomy" id="88201"/>
    <lineage>
        <taxon>Eukaryota</taxon>
        <taxon>Metazoa</taxon>
        <taxon>Chordata</taxon>
        <taxon>Craniata</taxon>
        <taxon>Vertebrata</taxon>
        <taxon>Euteleostomi</taxon>
        <taxon>Actinopterygii</taxon>
        <taxon>Neopterygii</taxon>
        <taxon>Teleostei</taxon>
        <taxon>Neoteleostei</taxon>
        <taxon>Acanthomorphata</taxon>
        <taxon>Gobiaria</taxon>
        <taxon>Gobiiformes</taxon>
        <taxon>Gobioidei</taxon>
        <taxon>Gobiidae</taxon>
        <taxon>Gobionellinae</taxon>
        <taxon>Mugilogobius</taxon>
    </lineage>
</organism>
<sequence>MGSFPYKQKLKYADCAQLPSYREAILQNAAALRRSSSTLVHRRYSSYLNSYTDYPVYVAPNHFYDGSKDTCHLFPCASHCPGSNTPVLQRVSNQPVVYQHNSLYGAFDGGAGPREEPGGRDRRPVLVARRVNSPYVPKPWSRVSSLESERRGPGFWGEVWCEPGIPGPLPASQTGAFVSSKNRHQQCI</sequence>
<accession>A0AAW0PWF6</accession>
<keyword evidence="2" id="KW-1185">Reference proteome</keyword>
<protein>
    <submittedName>
        <fullName evidence="1">Uncharacterized protein</fullName>
    </submittedName>
</protein>
<reference evidence="2" key="1">
    <citation type="submission" date="2024-04" db="EMBL/GenBank/DDBJ databases">
        <title>Salinicola lusitanus LLJ914,a marine bacterium isolated from the Okinawa Trough.</title>
        <authorList>
            <person name="Li J."/>
        </authorList>
    </citation>
    <scope>NUCLEOTIDE SEQUENCE [LARGE SCALE GENOMIC DNA]</scope>
</reference>
<dbReference type="EMBL" id="JBBPFD010000002">
    <property type="protein sequence ID" value="KAK7939478.1"/>
    <property type="molecule type" value="Genomic_DNA"/>
</dbReference>
<gene>
    <name evidence="1" type="ORF">WMY93_002804</name>
</gene>
<evidence type="ECO:0000313" key="2">
    <source>
        <dbReference type="Proteomes" id="UP001460270"/>
    </source>
</evidence>